<accession>A0ABV0Z2K8</accession>
<dbReference type="Proteomes" id="UP001469553">
    <property type="component" value="Unassembled WGS sequence"/>
</dbReference>
<reference evidence="1 2" key="1">
    <citation type="submission" date="2021-06" db="EMBL/GenBank/DDBJ databases">
        <authorList>
            <person name="Palmer J.M."/>
        </authorList>
    </citation>
    <scope>NUCLEOTIDE SEQUENCE [LARGE SCALE GENOMIC DNA]</scope>
    <source>
        <strain evidence="1 2">AS_MEX2019</strain>
        <tissue evidence="1">Muscle</tissue>
    </source>
</reference>
<name>A0ABV0Z2K8_9TELE</name>
<evidence type="ECO:0000313" key="2">
    <source>
        <dbReference type="Proteomes" id="UP001469553"/>
    </source>
</evidence>
<comment type="caution">
    <text evidence="1">The sequence shown here is derived from an EMBL/GenBank/DDBJ whole genome shotgun (WGS) entry which is preliminary data.</text>
</comment>
<protein>
    <submittedName>
        <fullName evidence="1">Uncharacterized protein</fullName>
    </submittedName>
</protein>
<proteinExistence type="predicted"/>
<dbReference type="InterPro" id="IPR036179">
    <property type="entry name" value="Ig-like_dom_sf"/>
</dbReference>
<dbReference type="Gene3D" id="2.60.40.10">
    <property type="entry name" value="Immunoglobulins"/>
    <property type="match status" value="1"/>
</dbReference>
<sequence>MKASNPKLSISASTREDVTVGLRRSSKYSFQHLIMSPVKVSSSPTPLLTVLVEHCFPLPGRFARITLRPTGSPSPWPQRTLSRPEFLLLPPWAAARLALQYLSAASGVPQANHNTPKRAAKKARYSALPLSTFVRCPILFALVPYGSPFRWWAHWGMASCLSFWLGLAESRPQAWLRGLHYQGGILREHLGEKEVQLSLTFDAVDEADLANYTCYVENHIGRRSGSAILQKKGGPEENERVLLPEP</sequence>
<dbReference type="InterPro" id="IPR013783">
    <property type="entry name" value="Ig-like_fold"/>
</dbReference>
<organism evidence="1 2">
    <name type="scientific">Ameca splendens</name>
    <dbReference type="NCBI Taxonomy" id="208324"/>
    <lineage>
        <taxon>Eukaryota</taxon>
        <taxon>Metazoa</taxon>
        <taxon>Chordata</taxon>
        <taxon>Craniata</taxon>
        <taxon>Vertebrata</taxon>
        <taxon>Euteleostomi</taxon>
        <taxon>Actinopterygii</taxon>
        <taxon>Neopterygii</taxon>
        <taxon>Teleostei</taxon>
        <taxon>Neoteleostei</taxon>
        <taxon>Acanthomorphata</taxon>
        <taxon>Ovalentaria</taxon>
        <taxon>Atherinomorphae</taxon>
        <taxon>Cyprinodontiformes</taxon>
        <taxon>Goodeidae</taxon>
        <taxon>Ameca</taxon>
    </lineage>
</organism>
<dbReference type="EMBL" id="JAHRIP010049521">
    <property type="protein sequence ID" value="MEQ2300433.1"/>
    <property type="molecule type" value="Genomic_DNA"/>
</dbReference>
<dbReference type="SUPFAM" id="SSF48726">
    <property type="entry name" value="Immunoglobulin"/>
    <property type="match status" value="1"/>
</dbReference>
<keyword evidence="2" id="KW-1185">Reference proteome</keyword>
<gene>
    <name evidence="1" type="ORF">AMECASPLE_025378</name>
</gene>
<evidence type="ECO:0000313" key="1">
    <source>
        <dbReference type="EMBL" id="MEQ2300433.1"/>
    </source>
</evidence>